<keyword evidence="4" id="KW-0255">Endonuclease</keyword>
<gene>
    <name evidence="8" type="ORF">A3B11_01645</name>
</gene>
<evidence type="ECO:0000256" key="1">
    <source>
        <dbReference type="ARBA" id="ARBA00006620"/>
    </source>
</evidence>
<evidence type="ECO:0000313" key="8">
    <source>
        <dbReference type="EMBL" id="OHA31302.1"/>
    </source>
</evidence>
<proteinExistence type="inferred from homology"/>
<sequence length="71" mass="8083">MPKLPVLTAKKVIRILQKEGFEIDHTTGGHYIFFNPTTKKRATVPFHVRDLPKGTLLSIIKSSGISREYFI</sequence>
<comment type="caution">
    <text evidence="8">The sequence shown here is derived from an EMBL/GenBank/DDBJ whole genome shotgun (WGS) entry which is preliminary data.</text>
</comment>
<dbReference type="InterPro" id="IPR012933">
    <property type="entry name" value="HicA_mRNA_interferase"/>
</dbReference>
<keyword evidence="2" id="KW-1277">Toxin-antitoxin system</keyword>
<dbReference type="EMBL" id="MHRW01000005">
    <property type="protein sequence ID" value="OHA31302.1"/>
    <property type="molecule type" value="Genomic_DNA"/>
</dbReference>
<organism evidence="8 9">
    <name type="scientific">Candidatus Taylorbacteria bacterium RIFCSPLOWO2_01_FULL_44_26</name>
    <dbReference type="NCBI Taxonomy" id="1802318"/>
    <lineage>
        <taxon>Bacteria</taxon>
        <taxon>Candidatus Tayloriibacteriota</taxon>
    </lineage>
</organism>
<dbReference type="Gene3D" id="3.30.920.30">
    <property type="entry name" value="Hypothetical protein"/>
    <property type="match status" value="1"/>
</dbReference>
<dbReference type="InterPro" id="IPR038570">
    <property type="entry name" value="HicA_sf"/>
</dbReference>
<dbReference type="SUPFAM" id="SSF54786">
    <property type="entry name" value="YcfA/nrd intein domain"/>
    <property type="match status" value="1"/>
</dbReference>
<dbReference type="Pfam" id="PF07927">
    <property type="entry name" value="HicA_toxin"/>
    <property type="match status" value="1"/>
</dbReference>
<keyword evidence="5" id="KW-0378">Hydrolase</keyword>
<accession>A0A1G2N7M9</accession>
<evidence type="ECO:0000256" key="4">
    <source>
        <dbReference type="ARBA" id="ARBA00022759"/>
    </source>
</evidence>
<evidence type="ECO:0000256" key="5">
    <source>
        <dbReference type="ARBA" id="ARBA00022801"/>
    </source>
</evidence>
<protein>
    <recommendedName>
        <fullName evidence="10">Toxin HicA</fullName>
    </recommendedName>
</protein>
<dbReference type="GO" id="GO:0003729">
    <property type="term" value="F:mRNA binding"/>
    <property type="evidence" value="ECO:0007669"/>
    <property type="project" value="InterPro"/>
</dbReference>
<dbReference type="GO" id="GO:0004519">
    <property type="term" value="F:endonuclease activity"/>
    <property type="evidence" value="ECO:0007669"/>
    <property type="project" value="UniProtKB-KW"/>
</dbReference>
<keyword evidence="3" id="KW-0540">Nuclease</keyword>
<evidence type="ECO:0008006" key="10">
    <source>
        <dbReference type="Google" id="ProtNLM"/>
    </source>
</evidence>
<dbReference type="AlphaFoldDB" id="A0A1G2N7M9"/>
<evidence type="ECO:0000256" key="7">
    <source>
        <dbReference type="ARBA" id="ARBA00023016"/>
    </source>
</evidence>
<keyword evidence="7" id="KW-0346">Stress response</keyword>
<evidence type="ECO:0000256" key="6">
    <source>
        <dbReference type="ARBA" id="ARBA00022884"/>
    </source>
</evidence>
<dbReference type="Proteomes" id="UP000176365">
    <property type="component" value="Unassembled WGS sequence"/>
</dbReference>
<evidence type="ECO:0000313" key="9">
    <source>
        <dbReference type="Proteomes" id="UP000176365"/>
    </source>
</evidence>
<evidence type="ECO:0000256" key="3">
    <source>
        <dbReference type="ARBA" id="ARBA00022722"/>
    </source>
</evidence>
<dbReference type="GO" id="GO:0016787">
    <property type="term" value="F:hydrolase activity"/>
    <property type="evidence" value="ECO:0007669"/>
    <property type="project" value="UniProtKB-KW"/>
</dbReference>
<evidence type="ECO:0000256" key="2">
    <source>
        <dbReference type="ARBA" id="ARBA00022649"/>
    </source>
</evidence>
<comment type="similarity">
    <text evidence="1">Belongs to the HicA mRNA interferase family.</text>
</comment>
<keyword evidence="6" id="KW-0694">RNA-binding</keyword>
<name>A0A1G2N7M9_9BACT</name>
<reference evidence="8 9" key="1">
    <citation type="journal article" date="2016" name="Nat. Commun.">
        <title>Thousands of microbial genomes shed light on interconnected biogeochemical processes in an aquifer system.</title>
        <authorList>
            <person name="Anantharaman K."/>
            <person name="Brown C.T."/>
            <person name="Hug L.A."/>
            <person name="Sharon I."/>
            <person name="Castelle C.J."/>
            <person name="Probst A.J."/>
            <person name="Thomas B.C."/>
            <person name="Singh A."/>
            <person name="Wilkins M.J."/>
            <person name="Karaoz U."/>
            <person name="Brodie E.L."/>
            <person name="Williams K.H."/>
            <person name="Hubbard S.S."/>
            <person name="Banfield J.F."/>
        </authorList>
    </citation>
    <scope>NUCLEOTIDE SEQUENCE [LARGE SCALE GENOMIC DNA]</scope>
</reference>